<proteinExistence type="inferred from homology"/>
<organism evidence="8 9">
    <name type="scientific">Branchiostoma lanceolatum</name>
    <name type="common">Common lancelet</name>
    <name type="synonym">Amphioxus lanceolatum</name>
    <dbReference type="NCBI Taxonomy" id="7740"/>
    <lineage>
        <taxon>Eukaryota</taxon>
        <taxon>Metazoa</taxon>
        <taxon>Chordata</taxon>
        <taxon>Cephalochordata</taxon>
        <taxon>Leptocardii</taxon>
        <taxon>Amphioxiformes</taxon>
        <taxon>Branchiostomatidae</taxon>
        <taxon>Branchiostoma</taxon>
    </lineage>
</organism>
<dbReference type="InterPro" id="IPR011009">
    <property type="entry name" value="Kinase-like_dom_sf"/>
</dbReference>
<dbReference type="GO" id="GO:0005576">
    <property type="term" value="C:extracellular region"/>
    <property type="evidence" value="ECO:0007669"/>
    <property type="project" value="UniProtKB-SubCell"/>
</dbReference>
<evidence type="ECO:0000256" key="2">
    <source>
        <dbReference type="ARBA" id="ARBA00006338"/>
    </source>
</evidence>
<gene>
    <name evidence="8" type="primary">C3orf58</name>
    <name evidence="8" type="ORF">BLAG_LOCUS14311</name>
</gene>
<dbReference type="AlphaFoldDB" id="A0A8J9ZLL5"/>
<keyword evidence="9" id="KW-1185">Reference proteome</keyword>
<keyword evidence="4" id="KW-0732">Signal</keyword>
<dbReference type="InterPro" id="IPR020519">
    <property type="entry name" value="DIPK2A/B"/>
</dbReference>
<evidence type="ECO:0000256" key="5">
    <source>
        <dbReference type="SAM" id="MobiDB-lite"/>
    </source>
</evidence>
<dbReference type="SUPFAM" id="SSF56112">
    <property type="entry name" value="Protein kinase-like (PK-like)"/>
    <property type="match status" value="1"/>
</dbReference>
<dbReference type="Pfam" id="PF12260">
    <property type="entry name" value="PIP49_C"/>
    <property type="match status" value="1"/>
</dbReference>
<feature type="transmembrane region" description="Helical" evidence="6">
    <location>
        <begin position="21"/>
        <end position="42"/>
    </location>
</feature>
<evidence type="ECO:0000256" key="1">
    <source>
        <dbReference type="ARBA" id="ARBA00004613"/>
    </source>
</evidence>
<dbReference type="EMBL" id="OV696687">
    <property type="protein sequence ID" value="CAH1255156.1"/>
    <property type="molecule type" value="Genomic_DNA"/>
</dbReference>
<evidence type="ECO:0000256" key="6">
    <source>
        <dbReference type="SAM" id="Phobius"/>
    </source>
</evidence>
<keyword evidence="3" id="KW-0964">Secreted</keyword>
<dbReference type="Proteomes" id="UP000838412">
    <property type="component" value="Chromosome 2"/>
</dbReference>
<keyword evidence="6" id="KW-0812">Transmembrane</keyword>
<dbReference type="PANTHER" id="PTHR32073:SF10">
    <property type="entry name" value="FAM69 PROTEIN-KINASE DOMAIN-CONTAINING PROTEIN"/>
    <property type="match status" value="1"/>
</dbReference>
<dbReference type="OrthoDB" id="10035316at2759"/>
<evidence type="ECO:0000256" key="4">
    <source>
        <dbReference type="ARBA" id="ARBA00022729"/>
    </source>
</evidence>
<keyword evidence="6" id="KW-0472">Membrane</keyword>
<reference evidence="8" key="1">
    <citation type="submission" date="2022-01" db="EMBL/GenBank/DDBJ databases">
        <authorList>
            <person name="Braso-Vives M."/>
        </authorList>
    </citation>
    <scope>NUCLEOTIDE SEQUENCE</scope>
</reference>
<feature type="region of interest" description="Disordered" evidence="5">
    <location>
        <begin position="477"/>
        <end position="505"/>
    </location>
</feature>
<evidence type="ECO:0000259" key="7">
    <source>
        <dbReference type="Pfam" id="PF12260"/>
    </source>
</evidence>
<evidence type="ECO:0000313" key="8">
    <source>
        <dbReference type="EMBL" id="CAH1255156.1"/>
    </source>
</evidence>
<evidence type="ECO:0000256" key="3">
    <source>
        <dbReference type="ARBA" id="ARBA00022525"/>
    </source>
</evidence>
<evidence type="ECO:0000313" key="9">
    <source>
        <dbReference type="Proteomes" id="UP000838412"/>
    </source>
</evidence>
<comment type="subcellular location">
    <subcellularLocation>
        <location evidence="1">Secreted</location>
    </subcellularLocation>
</comment>
<comment type="similarity">
    <text evidence="2">Belongs to the DIPK family.</text>
</comment>
<dbReference type="PANTHER" id="PTHR32073">
    <property type="entry name" value="GH11358P"/>
    <property type="match status" value="1"/>
</dbReference>
<sequence>MDSFIMASARRWCRRLHYSGWSRVLFLLTLLLAIGFLVRNYWQVRDDSDTRKEMSNIGEKKYAQSIQELLAQGIDEKRMREALRHKAEEVHRIVKERGEALAKEEKAKEAQAKANVVRINIHNPKFNPEIRHTWKAAENAAHDGIEDEKQHPEYYLTFKRLMEAKKCPACFGESLCEQADVGIVTVDIADKKLQHKGVYFGRFKNTDVVAKRLADKDDWRRLDEFICQNASMPTDCDVSDMISRTILVTDDVLQVSWLQNAWKIAHTRRSIALEACMTDRLAELIKTTYDENANGKLSKTERAYMLTTLLMNTEAAVLKHFTARSEEAWPFPKYLGACGRVIIVESGGKLLGSTLESPWKERAKIALQLLDMIDKFRNGDPNWLVIFFDFRYDNFAVNDYGRLTLIDFDDVMLIDRKKSVTEEKTEPCNLKCFKAFLAEVEGYVMSSDSYCADVPKYSQMMYAVACVRLLSHLPEHVSHPNPMDPKPKRDTPEGVVKPPGLLWGPPEHEAKELEVLLRGCFEEKVAGGRLEAVEKLRALLRRNVK</sequence>
<dbReference type="InterPro" id="IPR022049">
    <property type="entry name" value="FAM69_kinase_dom"/>
</dbReference>
<feature type="domain" description="FAM69 protein-kinase" evidence="7">
    <location>
        <begin position="308"/>
        <end position="520"/>
    </location>
</feature>
<keyword evidence="6" id="KW-1133">Transmembrane helix</keyword>
<name>A0A8J9ZLL5_BRALA</name>
<accession>A0A8J9ZLL5</accession>
<protein>
    <submittedName>
        <fullName evidence="8">C3orf58 protein</fullName>
    </submittedName>
</protein>